<dbReference type="InterPro" id="IPR012664">
    <property type="entry name" value="CHP02452"/>
</dbReference>
<dbReference type="Gene3D" id="3.40.220.10">
    <property type="entry name" value="Leucine Aminopeptidase, subunit E, domain 1"/>
    <property type="match status" value="1"/>
</dbReference>
<dbReference type="Pfam" id="PF10021">
    <property type="entry name" value="PARG_cat_microb"/>
    <property type="match status" value="1"/>
</dbReference>
<reference evidence="2 3" key="1">
    <citation type="submission" date="2017-03" db="EMBL/GenBank/DDBJ databases">
        <title>Complete genome sequence of Paenibacillus Kribbensis producing bioflocculants.</title>
        <authorList>
            <person name="Lee H.-G."/>
            <person name="Oh H.-M."/>
        </authorList>
    </citation>
    <scope>NUCLEOTIDE SEQUENCE [LARGE SCALE GENOMIC DNA]</scope>
    <source>
        <strain evidence="2 3">AM49</strain>
    </source>
</reference>
<accession>A0A222WLJ7</accession>
<dbReference type="EMBL" id="CP020028">
    <property type="protein sequence ID" value="ASR47350.1"/>
    <property type="molecule type" value="Genomic_DNA"/>
</dbReference>
<gene>
    <name evidence="2" type="ORF">B4V02_11945</name>
</gene>
<dbReference type="NCBIfam" id="TIGR02452">
    <property type="entry name" value="TIGR02452 family protein"/>
    <property type="match status" value="1"/>
</dbReference>
<dbReference type="PIRSF" id="PIRSF014899">
    <property type="entry name" value="UCP014899"/>
    <property type="match status" value="1"/>
</dbReference>
<dbReference type="OrthoDB" id="9806181at2"/>
<evidence type="ECO:0000313" key="2">
    <source>
        <dbReference type="EMBL" id="ASR47350.1"/>
    </source>
</evidence>
<proteinExistence type="predicted"/>
<feature type="domain" description="Microbial-type PARG catalytic" evidence="1">
    <location>
        <begin position="18"/>
        <end position="181"/>
    </location>
</feature>
<evidence type="ECO:0000313" key="3">
    <source>
        <dbReference type="Proteomes" id="UP000214666"/>
    </source>
</evidence>
<keyword evidence="3" id="KW-1185">Reference proteome</keyword>
<evidence type="ECO:0000259" key="1">
    <source>
        <dbReference type="Pfam" id="PF10021"/>
    </source>
</evidence>
<dbReference type="Proteomes" id="UP000214666">
    <property type="component" value="Chromosome"/>
</dbReference>
<protein>
    <submittedName>
        <fullName evidence="2">TIGR02452 family protein</fullName>
    </submittedName>
</protein>
<name>A0A222WLJ7_9BACL</name>
<dbReference type="PANTHER" id="PTHR35596:SF1">
    <property type="entry name" value="MICROBIAL-TYPE PARG CATALYTIC DOMAIN-CONTAINING PROTEIN"/>
    <property type="match status" value="1"/>
</dbReference>
<dbReference type="KEGG" id="pkb:B4V02_11945"/>
<sequence length="299" mass="33513">MTSTMNHRSNRDARSHMAQETLSILEHGYYTNTKQAQVNMAKEVANAITGSKLYAPSQLVDVKQEAEQRIQGALESSSYIGERVLSGKIEITGESTLQAAFRLRAQEKLEHVACLNFASAKNPGGGFLGGSQAQEESLARSSALYPCISQMEEMYQHNRKLRSCFYSDYMIYSPEVPVFRDDQGALLDEPYLVDFLTAPAVNAGVVREREPEQVSRIGEVMLERIRYILGMAKQNRVEHLILGAYGCGVFRNKPEEVANWFKQVLVDEGYALLFERIVFAVLDHTAGQRTLNSFKTVLS</sequence>
<organism evidence="2 3">
    <name type="scientific">Paenibacillus kribbensis</name>
    <dbReference type="NCBI Taxonomy" id="172713"/>
    <lineage>
        <taxon>Bacteria</taxon>
        <taxon>Bacillati</taxon>
        <taxon>Bacillota</taxon>
        <taxon>Bacilli</taxon>
        <taxon>Bacillales</taxon>
        <taxon>Paenibacillaceae</taxon>
        <taxon>Paenibacillus</taxon>
    </lineage>
</organism>
<dbReference type="STRING" id="172713.GCA_001705305_00514"/>
<dbReference type="RefSeq" id="WP_094154929.1">
    <property type="nucleotide sequence ID" value="NZ_CP020028.1"/>
</dbReference>
<dbReference type="AlphaFoldDB" id="A0A222WLJ7"/>
<dbReference type="InterPro" id="IPR043472">
    <property type="entry name" value="Macro_dom-like"/>
</dbReference>
<dbReference type="PANTHER" id="PTHR35596">
    <property type="entry name" value="DUF2263 DOMAIN-CONTAINING PROTEIN"/>
    <property type="match status" value="1"/>
</dbReference>
<dbReference type="InterPro" id="IPR019261">
    <property type="entry name" value="PARG_cat_microbial"/>
</dbReference>